<reference evidence="8 9" key="1">
    <citation type="submission" date="2018-08" db="EMBL/GenBank/DDBJ databases">
        <title>Genomic investigation of the strawberry pathogen Phytophthora fragariae indicates pathogenicity is determined by transcriptional variation in three key races.</title>
        <authorList>
            <person name="Adams T.M."/>
            <person name="Armitage A.D."/>
            <person name="Sobczyk M.K."/>
            <person name="Bates H.J."/>
            <person name="Dunwell J.M."/>
            <person name="Nellist C.F."/>
            <person name="Harrison R.J."/>
        </authorList>
    </citation>
    <scope>NUCLEOTIDE SEQUENCE [LARGE SCALE GENOMIC DNA]</scope>
    <source>
        <strain evidence="7 12">BC-23</strain>
        <strain evidence="6 9">NOV-27</strain>
        <strain evidence="5 10">NOV-5</strain>
        <strain evidence="4 11">NOV-71</strain>
        <strain evidence="2 8">NOV-9</strain>
        <strain evidence="3 13">ONT-3</strain>
    </source>
</reference>
<evidence type="ECO:0000313" key="12">
    <source>
        <dbReference type="Proteomes" id="UP000476176"/>
    </source>
</evidence>
<dbReference type="AlphaFoldDB" id="A0A6A3WNK9"/>
<proteinExistence type="predicted"/>
<dbReference type="EMBL" id="QXGF01001759">
    <property type="protein sequence ID" value="KAE8927982.1"/>
    <property type="molecule type" value="Genomic_DNA"/>
</dbReference>
<dbReference type="Proteomes" id="UP000441208">
    <property type="component" value="Unassembled WGS sequence"/>
</dbReference>
<dbReference type="EMBL" id="QXGC01001713">
    <property type="protein sequence ID" value="KAE9197424.1"/>
    <property type="molecule type" value="Genomic_DNA"/>
</dbReference>
<evidence type="ECO:0000313" key="10">
    <source>
        <dbReference type="Proteomes" id="UP000440732"/>
    </source>
</evidence>
<evidence type="ECO:0000313" key="2">
    <source>
        <dbReference type="EMBL" id="KAE8927982.1"/>
    </source>
</evidence>
<feature type="transmembrane region" description="Helical" evidence="1">
    <location>
        <begin position="20"/>
        <end position="38"/>
    </location>
</feature>
<accession>A0A6A3WNK9</accession>
<evidence type="ECO:0000313" key="3">
    <source>
        <dbReference type="EMBL" id="KAE9085787.1"/>
    </source>
</evidence>
<keyword evidence="1" id="KW-0812">Transmembrane</keyword>
<dbReference type="EMBL" id="QXFZ01001721">
    <property type="protein sequence ID" value="KAE9085985.1"/>
    <property type="molecule type" value="Genomic_DNA"/>
</dbReference>
<evidence type="ECO:0000313" key="6">
    <source>
        <dbReference type="EMBL" id="KAE9185842.1"/>
    </source>
</evidence>
<keyword evidence="1" id="KW-0472">Membrane</keyword>
<evidence type="ECO:0008006" key="14">
    <source>
        <dbReference type="Google" id="ProtNLM"/>
    </source>
</evidence>
<comment type="caution">
    <text evidence="6">The sequence shown here is derived from an EMBL/GenBank/DDBJ whole genome shotgun (WGS) entry which is preliminary data.</text>
</comment>
<dbReference type="Proteomes" id="UP000476176">
    <property type="component" value="Unassembled WGS sequence"/>
</dbReference>
<sequence length="285" mass="31562">MEVLSTLQKPRWTARDSVCLGLAVFVFINVVMCLWVAATSMSTARRQAGAVFMAVKNASTIEFNLSLQTNLSPADQLNVTGRLRPRLSECSRRLHFDGRMVVTSRTKTEEYVLMNHRGYRRSLQTSDANATCLTTQDLPPLHTLADAVHTAFRPLVYTAFKVHCKPLQFTFDSKPFVVCAEDWLRARLRAQNDIPVSSTAASGSGDGQWLVVHGKQAALELNVLSSSTIDADQPFEGLNRCEYLEAPMTSGQEQGTHWAWQLGSCHVGFFAWEAAMLSYASPSSP</sequence>
<dbReference type="Proteomes" id="UP000433483">
    <property type="component" value="Unassembled WGS sequence"/>
</dbReference>
<name>A0A6A3WNK9_9STRA</name>
<keyword evidence="1" id="KW-1133">Transmembrane helix</keyword>
<evidence type="ECO:0000313" key="9">
    <source>
        <dbReference type="Proteomes" id="UP000433483"/>
    </source>
</evidence>
<dbReference type="Proteomes" id="UP000429523">
    <property type="component" value="Unassembled WGS sequence"/>
</dbReference>
<dbReference type="OrthoDB" id="155735at2759"/>
<dbReference type="Proteomes" id="UP000440732">
    <property type="component" value="Unassembled WGS sequence"/>
</dbReference>
<evidence type="ECO:0000313" key="8">
    <source>
        <dbReference type="Proteomes" id="UP000429523"/>
    </source>
</evidence>
<keyword evidence="9" id="KW-1185">Reference proteome</keyword>
<evidence type="ECO:0000256" key="1">
    <source>
        <dbReference type="SAM" id="Phobius"/>
    </source>
</evidence>
<evidence type="ECO:0000313" key="13">
    <source>
        <dbReference type="Proteomes" id="UP000488956"/>
    </source>
</evidence>
<dbReference type="Proteomes" id="UP000488956">
    <property type="component" value="Unassembled WGS sequence"/>
</dbReference>
<evidence type="ECO:0000313" key="7">
    <source>
        <dbReference type="EMBL" id="KAE9197424.1"/>
    </source>
</evidence>
<protein>
    <recommendedName>
        <fullName evidence="14">Transmembrane protein</fullName>
    </recommendedName>
</protein>
<organism evidence="6 9">
    <name type="scientific">Phytophthora fragariae</name>
    <dbReference type="NCBI Taxonomy" id="53985"/>
    <lineage>
        <taxon>Eukaryota</taxon>
        <taxon>Sar</taxon>
        <taxon>Stramenopiles</taxon>
        <taxon>Oomycota</taxon>
        <taxon>Peronosporomycetes</taxon>
        <taxon>Peronosporales</taxon>
        <taxon>Peronosporaceae</taxon>
        <taxon>Phytophthora</taxon>
    </lineage>
</organism>
<evidence type="ECO:0000313" key="11">
    <source>
        <dbReference type="Proteomes" id="UP000441208"/>
    </source>
</evidence>
<dbReference type="EMBL" id="QXGA01001679">
    <property type="protein sequence ID" value="KAE9113123.1"/>
    <property type="molecule type" value="Genomic_DNA"/>
</dbReference>
<dbReference type="EMBL" id="QXGB01001766">
    <property type="protein sequence ID" value="KAE9185842.1"/>
    <property type="molecule type" value="Genomic_DNA"/>
</dbReference>
<gene>
    <name evidence="7" type="ORF">PF004_g19837</name>
    <name evidence="6" type="ORF">PF005_g21094</name>
    <name evidence="5" type="ORF">PF006_g19828</name>
    <name evidence="4" type="ORF">PF007_g20941</name>
    <name evidence="2" type="ORF">PF009_g21857</name>
    <name evidence="3" type="ORF">PF010_g20330</name>
</gene>
<evidence type="ECO:0000313" key="5">
    <source>
        <dbReference type="EMBL" id="KAE9113123.1"/>
    </source>
</evidence>
<evidence type="ECO:0000313" key="4">
    <source>
        <dbReference type="EMBL" id="KAE9085985.1"/>
    </source>
</evidence>
<dbReference type="EMBL" id="QXFX01001720">
    <property type="protein sequence ID" value="KAE9085787.1"/>
    <property type="molecule type" value="Genomic_DNA"/>
</dbReference>